<keyword evidence="3" id="KW-1003">Cell membrane</keyword>
<keyword evidence="5" id="KW-0472">Membrane</keyword>
<protein>
    <submittedName>
        <fullName evidence="6">Uncharacterized protein</fullName>
    </submittedName>
</protein>
<feature type="region of interest" description="Disordered" evidence="4">
    <location>
        <begin position="1"/>
        <end position="22"/>
    </location>
</feature>
<dbReference type="InterPro" id="IPR002090">
    <property type="entry name" value="NHE-6/7/9"/>
</dbReference>
<dbReference type="PRINTS" id="PR01088">
    <property type="entry name" value="NAHEXCHNGR6"/>
</dbReference>
<dbReference type="AlphaFoldDB" id="A0A820KFU1"/>
<dbReference type="Proteomes" id="UP000663823">
    <property type="component" value="Unassembled WGS sequence"/>
</dbReference>
<gene>
    <name evidence="6" type="ORF">OTI717_LOCUS43247</name>
</gene>
<comment type="caution">
    <text evidence="6">The sequence shown here is derived from an EMBL/GenBank/DDBJ whole genome shotgun (WGS) entry which is preliminary data.</text>
</comment>
<keyword evidence="5" id="KW-0812">Transmembrane</keyword>
<evidence type="ECO:0000256" key="5">
    <source>
        <dbReference type="SAM" id="Phobius"/>
    </source>
</evidence>
<dbReference type="GO" id="GO:0005886">
    <property type="term" value="C:plasma membrane"/>
    <property type="evidence" value="ECO:0007669"/>
    <property type="project" value="UniProtKB-SubCell"/>
</dbReference>
<evidence type="ECO:0000256" key="1">
    <source>
        <dbReference type="ARBA" id="ARBA00004651"/>
    </source>
</evidence>
<dbReference type="EMBL" id="CAJOAX010060383">
    <property type="protein sequence ID" value="CAF4340993.1"/>
    <property type="molecule type" value="Genomic_DNA"/>
</dbReference>
<dbReference type="GO" id="GO:0006885">
    <property type="term" value="P:regulation of pH"/>
    <property type="evidence" value="ECO:0007669"/>
    <property type="project" value="InterPro"/>
</dbReference>
<sequence>MSTSGLDAEKIESNQEERTATAHQADSLNLLIFTTLLVIVVLTIWIFKRRNFRYLHETCLALI</sequence>
<dbReference type="GO" id="GO:0015385">
    <property type="term" value="F:sodium:proton antiporter activity"/>
    <property type="evidence" value="ECO:0007669"/>
    <property type="project" value="InterPro"/>
</dbReference>
<keyword evidence="5" id="KW-1133">Transmembrane helix</keyword>
<accession>A0A820KFU1</accession>
<proteinExistence type="inferred from homology"/>
<comment type="similarity">
    <text evidence="2">Belongs to the monovalent cation:proton antiporter 1 (CPA1) transporter (TC 2.A.36) family.</text>
</comment>
<reference evidence="6" key="1">
    <citation type="submission" date="2021-02" db="EMBL/GenBank/DDBJ databases">
        <authorList>
            <person name="Nowell W R."/>
        </authorList>
    </citation>
    <scope>NUCLEOTIDE SEQUENCE</scope>
</reference>
<evidence type="ECO:0000256" key="3">
    <source>
        <dbReference type="ARBA" id="ARBA00022475"/>
    </source>
</evidence>
<organism evidence="6 7">
    <name type="scientific">Rotaria sordida</name>
    <dbReference type="NCBI Taxonomy" id="392033"/>
    <lineage>
        <taxon>Eukaryota</taxon>
        <taxon>Metazoa</taxon>
        <taxon>Spiralia</taxon>
        <taxon>Gnathifera</taxon>
        <taxon>Rotifera</taxon>
        <taxon>Eurotatoria</taxon>
        <taxon>Bdelloidea</taxon>
        <taxon>Philodinida</taxon>
        <taxon>Philodinidae</taxon>
        <taxon>Rotaria</taxon>
    </lineage>
</organism>
<evidence type="ECO:0000313" key="6">
    <source>
        <dbReference type="EMBL" id="CAF4340993.1"/>
    </source>
</evidence>
<comment type="subcellular location">
    <subcellularLocation>
        <location evidence="1">Cell membrane</location>
        <topology evidence="1">Multi-pass membrane protein</topology>
    </subcellularLocation>
</comment>
<name>A0A820KFU1_9BILA</name>
<feature type="transmembrane region" description="Helical" evidence="5">
    <location>
        <begin position="28"/>
        <end position="47"/>
    </location>
</feature>
<evidence type="ECO:0000256" key="2">
    <source>
        <dbReference type="ARBA" id="ARBA00007367"/>
    </source>
</evidence>
<evidence type="ECO:0000256" key="4">
    <source>
        <dbReference type="SAM" id="MobiDB-lite"/>
    </source>
</evidence>
<evidence type="ECO:0000313" key="7">
    <source>
        <dbReference type="Proteomes" id="UP000663823"/>
    </source>
</evidence>
<feature type="compositionally biased region" description="Basic and acidic residues" evidence="4">
    <location>
        <begin position="7"/>
        <end position="20"/>
    </location>
</feature>
<feature type="non-terminal residue" evidence="6">
    <location>
        <position position="63"/>
    </location>
</feature>